<evidence type="ECO:0000256" key="1">
    <source>
        <dbReference type="SAM" id="Phobius"/>
    </source>
</evidence>
<evidence type="ECO:0000313" key="3">
    <source>
        <dbReference type="Proteomes" id="UP001050691"/>
    </source>
</evidence>
<dbReference type="Proteomes" id="UP001050691">
    <property type="component" value="Unassembled WGS sequence"/>
</dbReference>
<keyword evidence="3" id="KW-1185">Reference proteome</keyword>
<dbReference type="AlphaFoldDB" id="A0AAV5ATH6"/>
<reference evidence="2" key="1">
    <citation type="submission" date="2021-10" db="EMBL/GenBank/DDBJ databases">
        <title>De novo Genome Assembly of Clathrus columnatus (Basidiomycota, Fungi) Using Illumina and Nanopore Sequence Data.</title>
        <authorList>
            <person name="Ogiso-Tanaka E."/>
            <person name="Itagaki H."/>
            <person name="Hosoya T."/>
            <person name="Hosaka K."/>
        </authorList>
    </citation>
    <scope>NUCLEOTIDE SEQUENCE</scope>
    <source>
        <strain evidence="2">MO-923</strain>
    </source>
</reference>
<dbReference type="EMBL" id="BPWL01000011">
    <property type="protein sequence ID" value="GJJ15943.1"/>
    <property type="molecule type" value="Genomic_DNA"/>
</dbReference>
<evidence type="ECO:0000313" key="2">
    <source>
        <dbReference type="EMBL" id="GJJ15943.1"/>
    </source>
</evidence>
<sequence>MASENGQIIVKNYDPSITYIGEWTIVQTETITNYDGVSLVSSSTLRSTKTNGNGSHDLVVNIISDGVTPFYVKYLAYTPSPNVSRENSLIAINNTDSAIDYISGWTGSADALAAYNQTVDPNGLVNVTFIGAEPVYTTSENNATVSSGEYSVDGESLVSFQIPITQKAGDMFPLLFMTPSLDMGTHVLSVRYTGMKGQAPLVLHHLIVMNGSFSSTSASTSASASAFPMISGGNTNNSGTSHPTSAIVGEVIGPIVGFAIAIAIIFIFLRHRRRQGLPPPDSSSDIMPFYMQERYSTLPDQRHQRLVILN</sequence>
<protein>
    <submittedName>
        <fullName evidence="2">Uncharacterized protein</fullName>
    </submittedName>
</protein>
<keyword evidence="1" id="KW-0472">Membrane</keyword>
<keyword evidence="1" id="KW-1133">Transmembrane helix</keyword>
<name>A0AAV5ATH6_9AGAM</name>
<gene>
    <name evidence="2" type="ORF">Clacol_010222</name>
</gene>
<feature type="transmembrane region" description="Helical" evidence="1">
    <location>
        <begin position="251"/>
        <end position="269"/>
    </location>
</feature>
<comment type="caution">
    <text evidence="2">The sequence shown here is derived from an EMBL/GenBank/DDBJ whole genome shotgun (WGS) entry which is preliminary data.</text>
</comment>
<keyword evidence="1" id="KW-0812">Transmembrane</keyword>
<proteinExistence type="predicted"/>
<accession>A0AAV5ATH6</accession>
<organism evidence="2 3">
    <name type="scientific">Clathrus columnatus</name>
    <dbReference type="NCBI Taxonomy" id="1419009"/>
    <lineage>
        <taxon>Eukaryota</taxon>
        <taxon>Fungi</taxon>
        <taxon>Dikarya</taxon>
        <taxon>Basidiomycota</taxon>
        <taxon>Agaricomycotina</taxon>
        <taxon>Agaricomycetes</taxon>
        <taxon>Phallomycetidae</taxon>
        <taxon>Phallales</taxon>
        <taxon>Clathraceae</taxon>
        <taxon>Clathrus</taxon>
    </lineage>
</organism>